<dbReference type="GO" id="GO:0098552">
    <property type="term" value="C:side of membrane"/>
    <property type="evidence" value="ECO:0007669"/>
    <property type="project" value="UniProtKB-ARBA"/>
</dbReference>
<feature type="domain" description="4Fe-4S ferredoxin-type" evidence="3">
    <location>
        <begin position="44"/>
        <end position="77"/>
    </location>
</feature>
<dbReference type="EMBL" id="ML991804">
    <property type="protein sequence ID" value="KAF2233783.1"/>
    <property type="molecule type" value="Genomic_DNA"/>
</dbReference>
<dbReference type="AlphaFoldDB" id="A0A6A6H8F6"/>
<sequence>TNGHNGSHRDVLVNVQPPRKQDLQPSYAAVLDPETEDAGSHGWYGSMIDTIGRCVGTCGAIPCCIVCPNPYKPVSQGNVGLVTKFGRFSRAVDPGLVRVNPLSENLIQVDVKIQVVDVPQQVCMTKDNVNLHLSSVIYYHIVAPHKAAFGISNIRQALVERTQTTLRHVIGARVLQDVIERREEIAVSIREIIEDTASGWGVQVESMLIKDIVFSQELQDSLSMAAQSKRSGEAKVIAARAEVESAKLMRQAADILSSAPAMQIRYLEAMQHMAKSANSKVIFLPGVSGSMASLQSAVDAEKNNAGEGSSRQTASQEYGASDPNFQSAINSRIIENM</sequence>
<feature type="non-terminal residue" evidence="4">
    <location>
        <position position="1"/>
    </location>
</feature>
<dbReference type="InterPro" id="IPR036013">
    <property type="entry name" value="Band_7/SPFH_dom_sf"/>
</dbReference>
<gene>
    <name evidence="4" type="ORF">EV356DRAFT_419654</name>
</gene>
<dbReference type="SUPFAM" id="SSF117892">
    <property type="entry name" value="Band 7/SPFH domain"/>
    <property type="match status" value="1"/>
</dbReference>
<protein>
    <submittedName>
        <fullName evidence="4">Stomatin family protein-like protein</fullName>
    </submittedName>
</protein>
<evidence type="ECO:0000256" key="1">
    <source>
        <dbReference type="ARBA" id="ARBA00008164"/>
    </source>
</evidence>
<dbReference type="FunFam" id="3.30.479.30:FF:000004">
    <property type="entry name" value="Putative membrane protease family, stomatin"/>
    <property type="match status" value="1"/>
</dbReference>
<dbReference type="CDD" id="cd13437">
    <property type="entry name" value="SPFH_alloslipin"/>
    <property type="match status" value="1"/>
</dbReference>
<dbReference type="InterPro" id="IPR001972">
    <property type="entry name" value="Stomatin_HflK_fam"/>
</dbReference>
<evidence type="ECO:0000313" key="5">
    <source>
        <dbReference type="Proteomes" id="UP000800092"/>
    </source>
</evidence>
<organism evidence="4 5">
    <name type="scientific">Viridothelium virens</name>
    <name type="common">Speckled blister lichen</name>
    <name type="synonym">Trypethelium virens</name>
    <dbReference type="NCBI Taxonomy" id="1048519"/>
    <lineage>
        <taxon>Eukaryota</taxon>
        <taxon>Fungi</taxon>
        <taxon>Dikarya</taxon>
        <taxon>Ascomycota</taxon>
        <taxon>Pezizomycotina</taxon>
        <taxon>Dothideomycetes</taxon>
        <taxon>Dothideomycetes incertae sedis</taxon>
        <taxon>Trypetheliales</taxon>
        <taxon>Trypetheliaceae</taxon>
        <taxon>Viridothelium</taxon>
    </lineage>
</organism>
<dbReference type="SMART" id="SM00244">
    <property type="entry name" value="PHB"/>
    <property type="match status" value="1"/>
</dbReference>
<dbReference type="PANTHER" id="PTHR10264">
    <property type="entry name" value="BAND 7 PROTEIN-RELATED"/>
    <property type="match status" value="1"/>
</dbReference>
<comment type="similarity">
    <text evidence="1">Belongs to the band 7/mec-2 family.</text>
</comment>
<evidence type="ECO:0000256" key="2">
    <source>
        <dbReference type="SAM" id="MobiDB-lite"/>
    </source>
</evidence>
<accession>A0A6A6H8F6</accession>
<dbReference type="GO" id="GO:0005886">
    <property type="term" value="C:plasma membrane"/>
    <property type="evidence" value="ECO:0007669"/>
    <property type="project" value="InterPro"/>
</dbReference>
<dbReference type="PROSITE" id="PS51379">
    <property type="entry name" value="4FE4S_FER_2"/>
    <property type="match status" value="1"/>
</dbReference>
<dbReference type="InterPro" id="IPR043202">
    <property type="entry name" value="Band-7_stomatin-like"/>
</dbReference>
<proteinExistence type="inferred from homology"/>
<evidence type="ECO:0000313" key="4">
    <source>
        <dbReference type="EMBL" id="KAF2233783.1"/>
    </source>
</evidence>
<name>A0A6A6H8F6_VIRVR</name>
<keyword evidence="5" id="KW-1185">Reference proteome</keyword>
<dbReference type="Pfam" id="PF01145">
    <property type="entry name" value="Band_7"/>
    <property type="match status" value="1"/>
</dbReference>
<feature type="compositionally biased region" description="Polar residues" evidence="2">
    <location>
        <begin position="306"/>
        <end position="324"/>
    </location>
</feature>
<dbReference type="OrthoDB" id="2105077at2759"/>
<dbReference type="InterPro" id="IPR017896">
    <property type="entry name" value="4Fe4S_Fe-S-bd"/>
</dbReference>
<feature type="region of interest" description="Disordered" evidence="2">
    <location>
        <begin position="300"/>
        <end position="324"/>
    </location>
</feature>
<feature type="non-terminal residue" evidence="4">
    <location>
        <position position="337"/>
    </location>
</feature>
<evidence type="ECO:0000259" key="3">
    <source>
        <dbReference type="PROSITE" id="PS51379"/>
    </source>
</evidence>
<dbReference type="PANTHER" id="PTHR10264:SF19">
    <property type="entry name" value="AT06885P-RELATED"/>
    <property type="match status" value="1"/>
</dbReference>
<dbReference type="Gene3D" id="3.30.479.30">
    <property type="entry name" value="Band 7 domain"/>
    <property type="match status" value="1"/>
</dbReference>
<reference evidence="4" key="1">
    <citation type="journal article" date="2020" name="Stud. Mycol.">
        <title>101 Dothideomycetes genomes: a test case for predicting lifestyles and emergence of pathogens.</title>
        <authorList>
            <person name="Haridas S."/>
            <person name="Albert R."/>
            <person name="Binder M."/>
            <person name="Bloem J."/>
            <person name="Labutti K."/>
            <person name="Salamov A."/>
            <person name="Andreopoulos B."/>
            <person name="Baker S."/>
            <person name="Barry K."/>
            <person name="Bills G."/>
            <person name="Bluhm B."/>
            <person name="Cannon C."/>
            <person name="Castanera R."/>
            <person name="Culley D."/>
            <person name="Daum C."/>
            <person name="Ezra D."/>
            <person name="Gonzalez J."/>
            <person name="Henrissat B."/>
            <person name="Kuo A."/>
            <person name="Liang C."/>
            <person name="Lipzen A."/>
            <person name="Lutzoni F."/>
            <person name="Magnuson J."/>
            <person name="Mondo S."/>
            <person name="Nolan M."/>
            <person name="Ohm R."/>
            <person name="Pangilinan J."/>
            <person name="Park H.-J."/>
            <person name="Ramirez L."/>
            <person name="Alfaro M."/>
            <person name="Sun H."/>
            <person name="Tritt A."/>
            <person name="Yoshinaga Y."/>
            <person name="Zwiers L.-H."/>
            <person name="Turgeon B."/>
            <person name="Goodwin S."/>
            <person name="Spatafora J."/>
            <person name="Crous P."/>
            <person name="Grigoriev I."/>
        </authorList>
    </citation>
    <scope>NUCLEOTIDE SEQUENCE</scope>
    <source>
        <strain evidence="4">Tuck. ex Michener</strain>
    </source>
</reference>
<dbReference type="Gene3D" id="6.10.250.2090">
    <property type="match status" value="1"/>
</dbReference>
<dbReference type="InterPro" id="IPR001107">
    <property type="entry name" value="Band_7"/>
</dbReference>
<dbReference type="PRINTS" id="PR00721">
    <property type="entry name" value="STOMATIN"/>
</dbReference>
<dbReference type="Proteomes" id="UP000800092">
    <property type="component" value="Unassembled WGS sequence"/>
</dbReference>